<gene>
    <name evidence="1" type="ORF">F5147DRAFT_676273</name>
</gene>
<protein>
    <recommendedName>
        <fullName evidence="3">F-box domain-containing protein</fullName>
    </recommendedName>
</protein>
<dbReference type="GeneID" id="64698266"/>
<dbReference type="EMBL" id="JABBWM010000008">
    <property type="protein sequence ID" value="KAG2115116.1"/>
    <property type="molecule type" value="Genomic_DNA"/>
</dbReference>
<accession>A0A9P7JYD4</accession>
<comment type="caution">
    <text evidence="1">The sequence shown here is derived from an EMBL/GenBank/DDBJ whole genome shotgun (WGS) entry which is preliminary data.</text>
</comment>
<dbReference type="AlphaFoldDB" id="A0A9P7JYD4"/>
<evidence type="ECO:0000313" key="2">
    <source>
        <dbReference type="Proteomes" id="UP000823399"/>
    </source>
</evidence>
<name>A0A9P7JYD4_9AGAM</name>
<evidence type="ECO:0000313" key="1">
    <source>
        <dbReference type="EMBL" id="KAG2115116.1"/>
    </source>
</evidence>
<reference evidence="1" key="1">
    <citation type="journal article" date="2020" name="New Phytol.">
        <title>Comparative genomics reveals dynamic genome evolution in host specialist ectomycorrhizal fungi.</title>
        <authorList>
            <person name="Lofgren L.A."/>
            <person name="Nguyen N.H."/>
            <person name="Vilgalys R."/>
            <person name="Ruytinx J."/>
            <person name="Liao H.L."/>
            <person name="Branco S."/>
            <person name="Kuo A."/>
            <person name="LaButti K."/>
            <person name="Lipzen A."/>
            <person name="Andreopoulos W."/>
            <person name="Pangilinan J."/>
            <person name="Riley R."/>
            <person name="Hundley H."/>
            <person name="Na H."/>
            <person name="Barry K."/>
            <person name="Grigoriev I.V."/>
            <person name="Stajich J.E."/>
            <person name="Kennedy P.G."/>
        </authorList>
    </citation>
    <scope>NUCLEOTIDE SEQUENCE</scope>
    <source>
        <strain evidence="1">FC423</strain>
    </source>
</reference>
<evidence type="ECO:0008006" key="3">
    <source>
        <dbReference type="Google" id="ProtNLM"/>
    </source>
</evidence>
<dbReference type="RefSeq" id="XP_041296833.1">
    <property type="nucleotide sequence ID" value="XM_041436007.1"/>
</dbReference>
<sequence>MPTPNELKLPVELWLLVFSFGKFSSNDLAVLCRVCAGLYHAVVDSLYESITVDNSDVCTTLAECPHLAEKVKSFVFTYPTIMVYDGPEVHLDNLTSALKNMTCLSTLKLIHSQKHGYSSVLQYCDAELHVFHCTYRVNRRLLSFLNRQDSVRDLALTGMPTLDIYPEHEEMFLPTSLPLLTEISANSCFLKALVPGRPVHTVRFKGQHVHRSGTRLSDFIDPSTVPVKHLGLDFMIWRPRAICRTPLSKDIEEITLTGLVTKRLIIRPQNFGIPFWGDFFDRMIADARNLKRLTFWFEGNREDARSWAQLLFEEFHDTLSRLEHVSCVFAGPDISTSFDFSSGCLPISHEDHRTRGHRAANDVRELMPVPVLCCWSEENLCDVNCEFNITLT</sequence>
<keyword evidence="2" id="KW-1185">Reference proteome</keyword>
<proteinExistence type="predicted"/>
<dbReference type="Proteomes" id="UP000823399">
    <property type="component" value="Unassembled WGS sequence"/>
</dbReference>
<dbReference type="OrthoDB" id="3188866at2759"/>
<organism evidence="1 2">
    <name type="scientific">Suillus discolor</name>
    <dbReference type="NCBI Taxonomy" id="1912936"/>
    <lineage>
        <taxon>Eukaryota</taxon>
        <taxon>Fungi</taxon>
        <taxon>Dikarya</taxon>
        <taxon>Basidiomycota</taxon>
        <taxon>Agaricomycotina</taxon>
        <taxon>Agaricomycetes</taxon>
        <taxon>Agaricomycetidae</taxon>
        <taxon>Boletales</taxon>
        <taxon>Suillineae</taxon>
        <taxon>Suillaceae</taxon>
        <taxon>Suillus</taxon>
    </lineage>
</organism>